<dbReference type="Proteomes" id="UP000601435">
    <property type="component" value="Unassembled WGS sequence"/>
</dbReference>
<dbReference type="Gene3D" id="3.30.420.10">
    <property type="entry name" value="Ribonuclease H-like superfamily/Ribonuclease H"/>
    <property type="match status" value="1"/>
</dbReference>
<evidence type="ECO:0008006" key="3">
    <source>
        <dbReference type="Google" id="ProtNLM"/>
    </source>
</evidence>
<accession>A0A812QY01</accession>
<dbReference type="EMBL" id="CAJNJA010017804">
    <property type="protein sequence ID" value="CAE7408336.1"/>
    <property type="molecule type" value="Genomic_DNA"/>
</dbReference>
<name>A0A812QY01_9DINO</name>
<evidence type="ECO:0000313" key="2">
    <source>
        <dbReference type="Proteomes" id="UP000601435"/>
    </source>
</evidence>
<protein>
    <recommendedName>
        <fullName evidence="3">RNase H type-1 domain-containing protein</fullName>
    </recommendedName>
</protein>
<feature type="non-terminal residue" evidence="1">
    <location>
        <position position="187"/>
    </location>
</feature>
<evidence type="ECO:0000313" key="1">
    <source>
        <dbReference type="EMBL" id="CAE7408336.1"/>
    </source>
</evidence>
<sequence length="187" mass="19888">MPKAGLVEEAAEAIQEELATSHDIVIATDGSAKNGVAAHSIVVNKRDRVFAGGNDSEDQSSFRAELCALKLALEAVRVASCNGATGSVTIAVDCEAALKARFNCPSMPLFGMRLSSLAAEIRSNGVELIFIWVPAHNRHTSWRSPLSAVTADRLRALNDAADCSAKECVHRRHGKLLLSALLAGRLK</sequence>
<gene>
    <name evidence="1" type="ORF">SNEC2469_LOCUS11222</name>
</gene>
<comment type="caution">
    <text evidence="1">The sequence shown here is derived from an EMBL/GenBank/DDBJ whole genome shotgun (WGS) entry which is preliminary data.</text>
</comment>
<dbReference type="GO" id="GO:0003676">
    <property type="term" value="F:nucleic acid binding"/>
    <property type="evidence" value="ECO:0007669"/>
    <property type="project" value="InterPro"/>
</dbReference>
<dbReference type="AlphaFoldDB" id="A0A812QY01"/>
<dbReference type="SUPFAM" id="SSF53098">
    <property type="entry name" value="Ribonuclease H-like"/>
    <property type="match status" value="1"/>
</dbReference>
<proteinExistence type="predicted"/>
<reference evidence="1" key="1">
    <citation type="submission" date="2021-02" db="EMBL/GenBank/DDBJ databases">
        <authorList>
            <person name="Dougan E. K."/>
            <person name="Rhodes N."/>
            <person name="Thang M."/>
            <person name="Chan C."/>
        </authorList>
    </citation>
    <scope>NUCLEOTIDE SEQUENCE</scope>
</reference>
<dbReference type="InterPro" id="IPR012337">
    <property type="entry name" value="RNaseH-like_sf"/>
</dbReference>
<keyword evidence="2" id="KW-1185">Reference proteome</keyword>
<organism evidence="1 2">
    <name type="scientific">Symbiodinium necroappetens</name>
    <dbReference type="NCBI Taxonomy" id="1628268"/>
    <lineage>
        <taxon>Eukaryota</taxon>
        <taxon>Sar</taxon>
        <taxon>Alveolata</taxon>
        <taxon>Dinophyceae</taxon>
        <taxon>Suessiales</taxon>
        <taxon>Symbiodiniaceae</taxon>
        <taxon>Symbiodinium</taxon>
    </lineage>
</organism>
<dbReference type="InterPro" id="IPR036397">
    <property type="entry name" value="RNaseH_sf"/>
</dbReference>